<dbReference type="Pfam" id="PF07992">
    <property type="entry name" value="Pyr_redox_2"/>
    <property type="match status" value="1"/>
</dbReference>
<dbReference type="AlphaFoldDB" id="A0A0A1VYG3"/>
<keyword evidence="4" id="KW-0274">FAD</keyword>
<dbReference type="PRINTS" id="PR00411">
    <property type="entry name" value="PNDRDTASEI"/>
</dbReference>
<evidence type="ECO:0000256" key="6">
    <source>
        <dbReference type="ARBA" id="ARBA00023002"/>
    </source>
</evidence>
<comment type="similarity">
    <text evidence="2">Belongs to the NADH dehydrogenase family.</text>
</comment>
<evidence type="ECO:0000256" key="7">
    <source>
        <dbReference type="ARBA" id="ARBA00052971"/>
    </source>
</evidence>
<comment type="cofactor">
    <cofactor evidence="1">
        <name>FAD</name>
        <dbReference type="ChEBI" id="CHEBI:57692"/>
    </cofactor>
</comment>
<proteinExistence type="inferred from homology"/>
<dbReference type="Gene3D" id="3.50.50.100">
    <property type="match status" value="1"/>
</dbReference>
<evidence type="ECO:0000256" key="8">
    <source>
        <dbReference type="ARBA" id="ARBA00066844"/>
    </source>
</evidence>
<dbReference type="PANTHER" id="PTHR42913">
    <property type="entry name" value="APOPTOSIS-INDUCING FACTOR 1"/>
    <property type="match status" value="1"/>
</dbReference>
<name>A0A0A1VYG3_MICAE</name>
<dbReference type="FunFam" id="3.50.50.100:FF:000010">
    <property type="entry name" value="Alternative NAD(P)H-ubiquinone oxidoreductase C1, chloroplastic/mitochondrial"/>
    <property type="match status" value="1"/>
</dbReference>
<dbReference type="InterPro" id="IPR023753">
    <property type="entry name" value="FAD/NAD-binding_dom"/>
</dbReference>
<dbReference type="SUPFAM" id="SSF51905">
    <property type="entry name" value="FAD/NAD(P)-binding domain"/>
    <property type="match status" value="2"/>
</dbReference>
<dbReference type="InterPro" id="IPR036188">
    <property type="entry name" value="FAD/NAD-bd_sf"/>
</dbReference>
<dbReference type="PANTHER" id="PTHR42913:SF4">
    <property type="entry name" value="ALTERNATIVE NAD(P)H-UBIQUINONE OXIDOREDUCTASE C1, CHLOROPLASTIC_MITOCHONDRIAL"/>
    <property type="match status" value="1"/>
</dbReference>
<reference evidence="11" key="1">
    <citation type="journal article" date="2015" name="Genome">
        <title>Whole Genome Sequence of the Non-Microcystin-Producing Microcystis aeruginosa Strain NIES-44.</title>
        <authorList>
            <person name="Okano K."/>
            <person name="Miyata N."/>
            <person name="Ozaki Y."/>
        </authorList>
    </citation>
    <scope>NUCLEOTIDE SEQUENCE [LARGE SCALE GENOMIC DNA]</scope>
    <source>
        <strain evidence="11">NIES-44</strain>
    </source>
</reference>
<evidence type="ECO:0000256" key="4">
    <source>
        <dbReference type="ARBA" id="ARBA00022827"/>
    </source>
</evidence>
<dbReference type="EMBL" id="BBPA01000059">
    <property type="protein sequence ID" value="GAL94624.1"/>
    <property type="molecule type" value="Genomic_DNA"/>
</dbReference>
<dbReference type="GO" id="GO:0019646">
    <property type="term" value="P:aerobic electron transport chain"/>
    <property type="evidence" value="ECO:0007669"/>
    <property type="project" value="TreeGrafter"/>
</dbReference>
<dbReference type="PRINTS" id="PR00368">
    <property type="entry name" value="FADPNR"/>
</dbReference>
<keyword evidence="6 10" id="KW-0560">Oxidoreductase</keyword>
<evidence type="ECO:0000256" key="5">
    <source>
        <dbReference type="ARBA" id="ARBA00022857"/>
    </source>
</evidence>
<dbReference type="GO" id="GO:0003955">
    <property type="term" value="F:NAD(P)H dehydrogenase (quinone) activity"/>
    <property type="evidence" value="ECO:0007669"/>
    <property type="project" value="TreeGrafter"/>
</dbReference>
<evidence type="ECO:0000313" key="10">
    <source>
        <dbReference type="EMBL" id="GAL94624.1"/>
    </source>
</evidence>
<comment type="catalytic activity">
    <reaction evidence="7">
        <text>demethylphylloquinone + NADPH + H(+) = demethylphylloquinol + NADP(+)</text>
        <dbReference type="Rhea" id="RHEA:47744"/>
        <dbReference type="ChEBI" id="CHEBI:15378"/>
        <dbReference type="ChEBI" id="CHEBI:31087"/>
        <dbReference type="ChEBI" id="CHEBI:57783"/>
        <dbReference type="ChEBI" id="CHEBI:58349"/>
        <dbReference type="ChEBI" id="CHEBI:87844"/>
        <dbReference type="EC" id="1.6.5.12"/>
    </reaction>
</comment>
<evidence type="ECO:0000313" key="11">
    <source>
        <dbReference type="Proteomes" id="UP000030321"/>
    </source>
</evidence>
<evidence type="ECO:0000256" key="3">
    <source>
        <dbReference type="ARBA" id="ARBA00022630"/>
    </source>
</evidence>
<sequence>MTDSIPKICILGGGFGGLYTALRLSQLPWPDQHPPQITLIDKNDRFLFSPLLYELVTSELQSWEIAPPFSELLANTPVDFQQGTVTAIDVNNHKITLDNQNDICYDRLVIALGGQSSLDFLPGARTHAIPFRSLEDAYRLRDRLKTLEQSDRDKIRVAIIGGGYSGVELACKLADRLGERGRIRLIERNSDILGPSTQFNRDTAKKALEKRLVWLDLETTVADIQADRLSLDYKGQIDNIPVDLILWTVSPIASPLLANLPIAHNERKLLKVNQYLQTVENPSIYAIGDAADSRDQEDKPYAATAQVALQQSDYCAWNIWASFHDKPALPFRYQPLGEMLTLGVDEATISGLGLELAGPLAHLTRRLVYLYRLPTLNHQIAVAFNWITQPLLSLISE</sequence>
<dbReference type="InterPro" id="IPR051169">
    <property type="entry name" value="NADH-Q_oxidoreductase"/>
</dbReference>
<dbReference type="RefSeq" id="WP_045360747.1">
    <property type="nucleotide sequence ID" value="NZ_BBPA01000059.1"/>
</dbReference>
<gene>
    <name evidence="10" type="ORF">N44_03204</name>
</gene>
<evidence type="ECO:0000256" key="1">
    <source>
        <dbReference type="ARBA" id="ARBA00001974"/>
    </source>
</evidence>
<evidence type="ECO:0000256" key="2">
    <source>
        <dbReference type="ARBA" id="ARBA00005272"/>
    </source>
</evidence>
<comment type="caution">
    <text evidence="10">The sequence shown here is derived from an EMBL/GenBank/DDBJ whole genome shotgun (WGS) entry which is preliminary data.</text>
</comment>
<organism evidence="10 11">
    <name type="scientific">Microcystis aeruginosa NIES-44</name>
    <dbReference type="NCBI Taxonomy" id="449439"/>
    <lineage>
        <taxon>Bacteria</taxon>
        <taxon>Bacillati</taxon>
        <taxon>Cyanobacteriota</taxon>
        <taxon>Cyanophyceae</taxon>
        <taxon>Oscillatoriophycideae</taxon>
        <taxon>Chroococcales</taxon>
        <taxon>Microcystaceae</taxon>
        <taxon>Microcystis</taxon>
    </lineage>
</organism>
<dbReference type="EC" id="1.6.5.12" evidence="8"/>
<protein>
    <recommendedName>
        <fullName evidence="8">demethylphylloquinone reductase</fullName>
        <ecNumber evidence="8">1.6.5.12</ecNumber>
    </recommendedName>
</protein>
<feature type="domain" description="FAD/NAD(P)-binding" evidence="9">
    <location>
        <begin position="7"/>
        <end position="311"/>
    </location>
</feature>
<evidence type="ECO:0000259" key="9">
    <source>
        <dbReference type="Pfam" id="PF07992"/>
    </source>
</evidence>
<keyword evidence="5" id="KW-0521">NADP</keyword>
<accession>A0A0A1VYG3</accession>
<dbReference type="Proteomes" id="UP000030321">
    <property type="component" value="Unassembled WGS sequence"/>
</dbReference>
<keyword evidence="3" id="KW-0285">Flavoprotein</keyword>